<organism evidence="1 2">
    <name type="scientific">Gossypium tomentosum</name>
    <name type="common">Hawaiian cotton</name>
    <name type="synonym">Gossypium sandvicense</name>
    <dbReference type="NCBI Taxonomy" id="34277"/>
    <lineage>
        <taxon>Eukaryota</taxon>
        <taxon>Viridiplantae</taxon>
        <taxon>Streptophyta</taxon>
        <taxon>Embryophyta</taxon>
        <taxon>Tracheophyta</taxon>
        <taxon>Spermatophyta</taxon>
        <taxon>Magnoliopsida</taxon>
        <taxon>eudicotyledons</taxon>
        <taxon>Gunneridae</taxon>
        <taxon>Pentapetalae</taxon>
        <taxon>rosids</taxon>
        <taxon>malvids</taxon>
        <taxon>Malvales</taxon>
        <taxon>Malvaceae</taxon>
        <taxon>Malvoideae</taxon>
        <taxon>Gossypium</taxon>
    </lineage>
</organism>
<dbReference type="Proteomes" id="UP000322667">
    <property type="component" value="Chromosome D13"/>
</dbReference>
<sequence>MGTRKKKLNLPPFAVLALGRFSALKPLPNLDHGKAGRDFMAKHEGFCRCEAVRWCGRGVRRRGSCEGSRARTRGRLLLVAVLEAS</sequence>
<evidence type="ECO:0000313" key="1">
    <source>
        <dbReference type="EMBL" id="TYH34853.1"/>
    </source>
</evidence>
<accession>A0A5D2HXL0</accession>
<dbReference type="AlphaFoldDB" id="A0A5D2HXL0"/>
<gene>
    <name evidence="1" type="ORF">ES332_D13G153100v1</name>
</gene>
<keyword evidence="2" id="KW-1185">Reference proteome</keyword>
<reference evidence="1 2" key="1">
    <citation type="submission" date="2019-07" db="EMBL/GenBank/DDBJ databases">
        <title>WGS assembly of Gossypium tomentosum.</title>
        <authorList>
            <person name="Chen Z.J."/>
            <person name="Sreedasyam A."/>
            <person name="Ando A."/>
            <person name="Song Q."/>
            <person name="De L."/>
            <person name="Hulse-Kemp A."/>
            <person name="Ding M."/>
            <person name="Ye W."/>
            <person name="Kirkbride R."/>
            <person name="Jenkins J."/>
            <person name="Plott C."/>
            <person name="Lovell J."/>
            <person name="Lin Y.-M."/>
            <person name="Vaughn R."/>
            <person name="Liu B."/>
            <person name="Li W."/>
            <person name="Simpson S."/>
            <person name="Scheffler B."/>
            <person name="Saski C."/>
            <person name="Grover C."/>
            <person name="Hu G."/>
            <person name="Conover J."/>
            <person name="Carlson J."/>
            <person name="Shu S."/>
            <person name="Boston L."/>
            <person name="Williams M."/>
            <person name="Peterson D."/>
            <person name="Mcgee K."/>
            <person name="Jones D."/>
            <person name="Wendel J."/>
            <person name="Stelly D."/>
            <person name="Grimwood J."/>
            <person name="Schmutz J."/>
        </authorList>
    </citation>
    <scope>NUCLEOTIDE SEQUENCE [LARGE SCALE GENOMIC DNA]</scope>
    <source>
        <strain evidence="1">7179.01</strain>
    </source>
</reference>
<name>A0A5D2HXL0_GOSTO</name>
<proteinExistence type="predicted"/>
<evidence type="ECO:0000313" key="2">
    <source>
        <dbReference type="Proteomes" id="UP000322667"/>
    </source>
</evidence>
<protein>
    <submittedName>
        <fullName evidence="1">Uncharacterized protein</fullName>
    </submittedName>
</protein>
<dbReference type="EMBL" id="CM017635">
    <property type="protein sequence ID" value="TYH34853.1"/>
    <property type="molecule type" value="Genomic_DNA"/>
</dbReference>